<feature type="non-terminal residue" evidence="1">
    <location>
        <position position="75"/>
    </location>
</feature>
<protein>
    <submittedName>
        <fullName evidence="1">Uncharacterized protein</fullName>
    </submittedName>
</protein>
<dbReference type="EMBL" id="KK113268">
    <property type="protein sequence ID" value="KFM59759.1"/>
    <property type="molecule type" value="Genomic_DNA"/>
</dbReference>
<dbReference type="AlphaFoldDB" id="A0A087T3S0"/>
<gene>
    <name evidence="1" type="ORF">X975_12232</name>
</gene>
<accession>A0A087T3S0</accession>
<sequence>MRALQKLHIYNEMSIFNMHRSSIVTRSEYNSELLPFEIWIKSSAKQKVNQCRVQSSDLHGFIETYIYIITFKSAF</sequence>
<evidence type="ECO:0000313" key="2">
    <source>
        <dbReference type="Proteomes" id="UP000054359"/>
    </source>
</evidence>
<evidence type="ECO:0000313" key="1">
    <source>
        <dbReference type="EMBL" id="KFM59759.1"/>
    </source>
</evidence>
<reference evidence="1 2" key="1">
    <citation type="submission" date="2013-11" db="EMBL/GenBank/DDBJ databases">
        <title>Genome sequencing of Stegodyphus mimosarum.</title>
        <authorList>
            <person name="Bechsgaard J."/>
        </authorList>
    </citation>
    <scope>NUCLEOTIDE SEQUENCE [LARGE SCALE GENOMIC DNA]</scope>
</reference>
<dbReference type="Proteomes" id="UP000054359">
    <property type="component" value="Unassembled WGS sequence"/>
</dbReference>
<name>A0A087T3S0_STEMI</name>
<keyword evidence="2" id="KW-1185">Reference proteome</keyword>
<proteinExistence type="predicted"/>
<organism evidence="1 2">
    <name type="scientific">Stegodyphus mimosarum</name>
    <name type="common">African social velvet spider</name>
    <dbReference type="NCBI Taxonomy" id="407821"/>
    <lineage>
        <taxon>Eukaryota</taxon>
        <taxon>Metazoa</taxon>
        <taxon>Ecdysozoa</taxon>
        <taxon>Arthropoda</taxon>
        <taxon>Chelicerata</taxon>
        <taxon>Arachnida</taxon>
        <taxon>Araneae</taxon>
        <taxon>Araneomorphae</taxon>
        <taxon>Entelegynae</taxon>
        <taxon>Eresoidea</taxon>
        <taxon>Eresidae</taxon>
        <taxon>Stegodyphus</taxon>
    </lineage>
</organism>